<evidence type="ECO:0000313" key="2">
    <source>
        <dbReference type="Proteomes" id="UP001216253"/>
    </source>
</evidence>
<keyword evidence="2" id="KW-1185">Reference proteome</keyword>
<organism evidence="1 2">
    <name type="scientific">Novosphingobium album</name>
    <name type="common">ex Liu et al. 2023</name>
    <dbReference type="NCBI Taxonomy" id="3031130"/>
    <lineage>
        <taxon>Bacteria</taxon>
        <taxon>Pseudomonadati</taxon>
        <taxon>Pseudomonadota</taxon>
        <taxon>Alphaproteobacteria</taxon>
        <taxon>Sphingomonadales</taxon>
        <taxon>Sphingomonadaceae</taxon>
        <taxon>Novosphingobium</taxon>
    </lineage>
</organism>
<dbReference type="RefSeq" id="WP_275227959.1">
    <property type="nucleotide sequence ID" value="NZ_JARESE010000026.1"/>
</dbReference>
<proteinExistence type="predicted"/>
<protein>
    <recommendedName>
        <fullName evidence="3">Head-tail adaptor protein</fullName>
    </recommendedName>
</protein>
<gene>
    <name evidence="1" type="ORF">PYV00_09100</name>
</gene>
<comment type="caution">
    <text evidence="1">The sequence shown here is derived from an EMBL/GenBank/DDBJ whole genome shotgun (WGS) entry which is preliminary data.</text>
</comment>
<dbReference type="Proteomes" id="UP001216253">
    <property type="component" value="Unassembled WGS sequence"/>
</dbReference>
<name>A0ABT5WP95_9SPHN</name>
<evidence type="ECO:0008006" key="3">
    <source>
        <dbReference type="Google" id="ProtNLM"/>
    </source>
</evidence>
<dbReference type="EMBL" id="JARESE010000026">
    <property type="protein sequence ID" value="MDE8651876.1"/>
    <property type="molecule type" value="Genomic_DNA"/>
</dbReference>
<evidence type="ECO:0000313" key="1">
    <source>
        <dbReference type="EMBL" id="MDE8651876.1"/>
    </source>
</evidence>
<accession>A0ABT5WP95</accession>
<reference evidence="1 2" key="1">
    <citation type="submission" date="2023-03" db="EMBL/GenBank/DDBJ databases">
        <title>NovoSphingobium album sp. nov. isolated from polycyclic aromatic hydrocarbons- and heavy-metal polluted soil.</title>
        <authorList>
            <person name="Liu Z."/>
            <person name="Wang K."/>
        </authorList>
    </citation>
    <scope>NUCLEOTIDE SEQUENCE [LARGE SCALE GENOMIC DNA]</scope>
    <source>
        <strain evidence="1 2">H3SJ31-1</strain>
    </source>
</reference>
<sequence>MSGCGASDMRGSGQRDTLVSFSEEVTRENHLGEPIADSFGLICEEYVQVIFSKGEERRSAAIKGNDQPATFIALANDDTRSVSTKHVIQLDGEIWDITNIAPWKREEIEFTAVRRAK</sequence>